<feature type="domain" description="AWS" evidence="11">
    <location>
        <begin position="676"/>
        <end position="722"/>
    </location>
</feature>
<feature type="compositionally biased region" description="Low complexity" evidence="8">
    <location>
        <begin position="208"/>
        <end position="226"/>
    </location>
</feature>
<dbReference type="GO" id="GO:0003677">
    <property type="term" value="F:DNA binding"/>
    <property type="evidence" value="ECO:0007669"/>
    <property type="project" value="InterPro"/>
</dbReference>
<dbReference type="STRING" id="237631.A0A0D1ECE5"/>
<dbReference type="InParanoid" id="A0A0D1ECE5"/>
<dbReference type="GO" id="GO:0006355">
    <property type="term" value="P:regulation of DNA-templated transcription"/>
    <property type="evidence" value="ECO:0000318"/>
    <property type="project" value="GO_Central"/>
</dbReference>
<name>A0A0D1ECE5_MYCMD</name>
<dbReference type="InterPro" id="IPR006560">
    <property type="entry name" value="AWS_dom"/>
</dbReference>
<keyword evidence="3" id="KW-0158">Chromosome</keyword>
<dbReference type="RefSeq" id="XP_011386282.1">
    <property type="nucleotide sequence ID" value="XM_011387980.1"/>
</dbReference>
<feature type="region of interest" description="Disordered" evidence="8">
    <location>
        <begin position="157"/>
        <end position="176"/>
    </location>
</feature>
<feature type="region of interest" description="Disordered" evidence="8">
    <location>
        <begin position="1170"/>
        <end position="1190"/>
    </location>
</feature>
<dbReference type="InterPro" id="IPR003616">
    <property type="entry name" value="Post-SET_dom"/>
</dbReference>
<feature type="compositionally biased region" description="Low complexity" evidence="8">
    <location>
        <begin position="1335"/>
        <end position="1351"/>
    </location>
</feature>
<feature type="compositionally biased region" description="Polar residues" evidence="8">
    <location>
        <begin position="186"/>
        <end position="197"/>
    </location>
</feature>
<evidence type="ECO:0000259" key="10">
    <source>
        <dbReference type="PROSITE" id="PS50868"/>
    </source>
</evidence>
<evidence type="ECO:0000256" key="3">
    <source>
        <dbReference type="ARBA" id="ARBA00022454"/>
    </source>
</evidence>
<gene>
    <name evidence="12" type="ORF">UMAG_00400</name>
</gene>
<dbReference type="Pfam" id="PF00856">
    <property type="entry name" value="SET"/>
    <property type="match status" value="1"/>
</dbReference>
<keyword evidence="13" id="KW-1185">Reference proteome</keyword>
<dbReference type="OrthoDB" id="308383at2759"/>
<feature type="compositionally biased region" description="Low complexity" evidence="8">
    <location>
        <begin position="1"/>
        <end position="21"/>
    </location>
</feature>
<evidence type="ECO:0000256" key="1">
    <source>
        <dbReference type="ARBA" id="ARBA00004123"/>
    </source>
</evidence>
<evidence type="ECO:0000256" key="8">
    <source>
        <dbReference type="SAM" id="MobiDB-lite"/>
    </source>
</evidence>
<evidence type="ECO:0000259" key="9">
    <source>
        <dbReference type="PROSITE" id="PS50280"/>
    </source>
</evidence>
<feature type="region of interest" description="Disordered" evidence="8">
    <location>
        <begin position="536"/>
        <end position="582"/>
    </location>
</feature>
<dbReference type="PROSITE" id="PS50280">
    <property type="entry name" value="SET"/>
    <property type="match status" value="1"/>
</dbReference>
<dbReference type="Gene3D" id="2.170.270.10">
    <property type="entry name" value="SET domain"/>
    <property type="match status" value="1"/>
</dbReference>
<keyword evidence="6" id="KW-0949">S-adenosyl-L-methionine</keyword>
<dbReference type="GO" id="GO:0046975">
    <property type="term" value="F:histone H3K36 methyltransferase activity"/>
    <property type="evidence" value="ECO:0000318"/>
    <property type="project" value="GO_Central"/>
</dbReference>
<dbReference type="InterPro" id="IPR001214">
    <property type="entry name" value="SET_dom"/>
</dbReference>
<feature type="region of interest" description="Disordered" evidence="8">
    <location>
        <begin position="123"/>
        <end position="142"/>
    </location>
</feature>
<dbReference type="Pfam" id="PF17907">
    <property type="entry name" value="AWS"/>
    <property type="match status" value="1"/>
</dbReference>
<dbReference type="eggNOG" id="KOG1083">
    <property type="taxonomic scope" value="Eukaryota"/>
</dbReference>
<feature type="compositionally biased region" description="Low complexity" evidence="8">
    <location>
        <begin position="986"/>
        <end position="1004"/>
    </location>
</feature>
<feature type="compositionally biased region" description="Polar residues" evidence="8">
    <location>
        <begin position="58"/>
        <end position="72"/>
    </location>
</feature>
<evidence type="ECO:0000259" key="11">
    <source>
        <dbReference type="PROSITE" id="PS51215"/>
    </source>
</evidence>
<feature type="region of interest" description="Disordered" evidence="8">
    <location>
        <begin position="893"/>
        <end position="930"/>
    </location>
</feature>
<feature type="region of interest" description="Disordered" evidence="8">
    <location>
        <begin position="1063"/>
        <end position="1095"/>
    </location>
</feature>
<keyword evidence="4" id="KW-0489">Methyltransferase</keyword>
<dbReference type="FunFam" id="2.170.270.10:FF:000082">
    <property type="entry name" value="Histone-lysine N-methyltransferase"/>
    <property type="match status" value="1"/>
</dbReference>
<evidence type="ECO:0000256" key="4">
    <source>
        <dbReference type="ARBA" id="ARBA00022603"/>
    </source>
</evidence>
<feature type="region of interest" description="Disordered" evidence="8">
    <location>
        <begin position="959"/>
        <end position="1049"/>
    </location>
</feature>
<dbReference type="PANTHER" id="PTHR22884">
    <property type="entry name" value="SET DOMAIN PROTEINS"/>
    <property type="match status" value="1"/>
</dbReference>
<dbReference type="SMART" id="SM00570">
    <property type="entry name" value="AWS"/>
    <property type="match status" value="1"/>
</dbReference>
<feature type="compositionally biased region" description="Basic residues" evidence="8">
    <location>
        <begin position="901"/>
        <end position="918"/>
    </location>
</feature>
<organism evidence="12 13">
    <name type="scientific">Mycosarcoma maydis</name>
    <name type="common">Corn smut fungus</name>
    <name type="synonym">Ustilago maydis</name>
    <dbReference type="NCBI Taxonomy" id="5270"/>
    <lineage>
        <taxon>Eukaryota</taxon>
        <taxon>Fungi</taxon>
        <taxon>Dikarya</taxon>
        <taxon>Basidiomycota</taxon>
        <taxon>Ustilaginomycotina</taxon>
        <taxon>Ustilaginomycetes</taxon>
        <taxon>Ustilaginales</taxon>
        <taxon>Ustilaginaceae</taxon>
        <taxon>Mycosarcoma</taxon>
    </lineage>
</organism>
<comment type="subcellular location">
    <subcellularLocation>
        <location evidence="2">Chromosome</location>
    </subcellularLocation>
    <subcellularLocation>
        <location evidence="1">Nucleus</location>
    </subcellularLocation>
</comment>
<feature type="compositionally biased region" description="Polar residues" evidence="8">
    <location>
        <begin position="376"/>
        <end position="411"/>
    </location>
</feature>
<feature type="compositionally biased region" description="Basic and acidic residues" evidence="8">
    <location>
        <begin position="341"/>
        <end position="370"/>
    </location>
</feature>
<sequence length="1367" mass="146537">MAPVRRLARASSSASVSSSPANLPTPTLSGPQLQSTSNAEPRISVHQTPTAAPRVLQHPSTSPSKPHGSNSFDAPIILSDTETDNGTAGIVQHTGSSDDDMTAPHRTAGVDNGKAQRLSLLFPAITDNHQDESRSSTTLDRSYATSLNSEVNLISDGSLSSLSSIDSDSDVTDDSDNKSIAAAISSLRSTPRQTHNKTPALLSKRGTEATPEATASSSSSSSTPSRRSARIVSSGSSIQKALQRRDDLDAKLLASPLRRKPDSPEAPPPPRRAVGRPRKSVQPVPAQSSAARLSTSPAVLPSSVQNLASPSSTRRSARLSLPFPMAPNSEYPASKDASQSPRREAELGPRPELRPGKHSRKFAEASDKSKPVITLQPFSDSVTFSASVGSAISNGPVGNSPAVTSDAQSIPTLPVERSRGRPRKSQPGLPTFPQTPAALTAEREQPALVTRLRKRNLSTAGMTAKSESLAVDEQQEDSDFPPRKRGRPARSSTSATDRTAGEPLSTASGQTLHGRTPLRIDVIDLLDDDLSELSDASDMSLNSSQPHQSASQSIQSGESHRQRPPQASTLPSKKLKRASKQNKDGKIYHYTGLYAGEADAVASTSSLYPDASQSTLLPYPIHFGAKLLTEERDFCLPYPIHQTMDQLRDRVNAKRKPPRYQQINKNKYVTRAKLQGEVPLCNCKPGSGCGHDCINRMLMFICDPKTCPSASNCTNISLGRRPHVKTAVAYYGRRGFGLKTLEAIKRDDFIDEYRGEVINLSEAAKRVTEEYKATGNYYLLDYDSAAGELLDGGRKGNITRFANHSCDPNCRIEKFIICGTDEALSAEFQIGLFANRDIAAGEELTYNYGWAAFQPRDITGAPTAQVPTEQCLCGAANCSGILGGKKAPVSKSAADAVAANTRKKTGKGRGKRKSKGKVSKSTQSSRIHLTSMAPLLSASRLSAAAIPSSALSSVEAARNLRKREDAQTRRNAISKITIKRRERSGRSAGDASSSTSASVTDSSVEPVTETWTKQISVPGGKNGQQIPRSRAAKAVHATKSRQAPRDPISSFSQVIDLTGEHATPSPIEAISPKEASSTSTSVQFTGPTDADQAALGGDVLSSSASRVFPQLPLPKRINIKKPGGGFGAMAARGTKDRRWLTAEAPSSDNDDSSSIRCDSAEYPSDILKEDDEAQLQDSSGKVPGKKRRGRHKLQLSAEEMARRAVERRARNAFLARKRRASKRGIVVMDPSHHPLKKISIQCTAAPENTYIPDLPSSLVTLGMTIADARRARNAFLARVRRAIKRGFPKDAAIKMAAKPLPGDPERDTPVMKAQRAYMEQLEREAADEVTDSSQNGHGSSGSVSASNSSVAAEDDDWEDEPRWAAAL</sequence>
<feature type="compositionally biased region" description="Basic residues" evidence="8">
    <location>
        <begin position="1030"/>
        <end position="1039"/>
    </location>
</feature>
<dbReference type="KEGG" id="uma:UMAG_00400"/>
<feature type="compositionally biased region" description="Polar residues" evidence="8">
    <location>
        <begin position="1074"/>
        <end position="1086"/>
    </location>
</feature>
<feature type="compositionally biased region" description="Polar residues" evidence="8">
    <location>
        <begin position="285"/>
        <end position="314"/>
    </location>
</feature>
<dbReference type="Proteomes" id="UP000000561">
    <property type="component" value="Chromosome 1"/>
</dbReference>
<dbReference type="PROSITE" id="PS50868">
    <property type="entry name" value="POST_SET"/>
    <property type="match status" value="1"/>
</dbReference>
<evidence type="ECO:0000313" key="12">
    <source>
        <dbReference type="EMBL" id="KIS71975.1"/>
    </source>
</evidence>
<reference evidence="12 13" key="1">
    <citation type="journal article" date="2006" name="Nature">
        <title>Insights from the genome of the biotrophic fungal plant pathogen Ustilago maydis.</title>
        <authorList>
            <person name="Kamper J."/>
            <person name="Kahmann R."/>
            <person name="Bolker M."/>
            <person name="Ma L.J."/>
            <person name="Brefort T."/>
            <person name="Saville B.J."/>
            <person name="Banuett F."/>
            <person name="Kronstad J.W."/>
            <person name="Gold S.E."/>
            <person name="Muller O."/>
            <person name="Perlin M.H."/>
            <person name="Wosten H.A."/>
            <person name="de Vries R."/>
            <person name="Ruiz-Herrera J."/>
            <person name="Reynaga-Pena C.G."/>
            <person name="Snetselaar K."/>
            <person name="McCann M."/>
            <person name="Perez-Martin J."/>
            <person name="Feldbrugge M."/>
            <person name="Basse C.W."/>
            <person name="Steinberg G."/>
            <person name="Ibeas J.I."/>
            <person name="Holloman W."/>
            <person name="Guzman P."/>
            <person name="Farman M."/>
            <person name="Stajich J.E."/>
            <person name="Sentandreu R."/>
            <person name="Gonzalez-Prieto J.M."/>
            <person name="Kennell J.C."/>
            <person name="Molina L."/>
            <person name="Schirawski J."/>
            <person name="Mendoza-Mendoza A."/>
            <person name="Greilinger D."/>
            <person name="Munch K."/>
            <person name="Rossel N."/>
            <person name="Scherer M."/>
            <person name="Vranes M."/>
            <person name="Ladendorf O."/>
            <person name="Vincon V."/>
            <person name="Fuchs U."/>
            <person name="Sandrock B."/>
            <person name="Meng S."/>
            <person name="Ho E.C."/>
            <person name="Cahill M.J."/>
            <person name="Boyce K.J."/>
            <person name="Klose J."/>
            <person name="Klosterman S.J."/>
            <person name="Deelstra H.J."/>
            <person name="Ortiz-Castellanos L."/>
            <person name="Li W."/>
            <person name="Sanchez-Alonso P."/>
            <person name="Schreier P.H."/>
            <person name="Hauser-Hahn I."/>
            <person name="Vaupel M."/>
            <person name="Koopmann E."/>
            <person name="Friedrich G."/>
            <person name="Voss H."/>
            <person name="Schluter T."/>
            <person name="Margolis J."/>
            <person name="Platt D."/>
            <person name="Swimmer C."/>
            <person name="Gnirke A."/>
            <person name="Chen F."/>
            <person name="Vysotskaia V."/>
            <person name="Mannhaupt G."/>
            <person name="Guldener U."/>
            <person name="Munsterkotter M."/>
            <person name="Haase D."/>
            <person name="Oesterheld M."/>
            <person name="Mewes H.W."/>
            <person name="Mauceli E.W."/>
            <person name="DeCaprio D."/>
            <person name="Wade C.M."/>
            <person name="Butler J."/>
            <person name="Young S."/>
            <person name="Jaffe D.B."/>
            <person name="Calvo S."/>
            <person name="Nusbaum C."/>
            <person name="Galagan J."/>
            <person name="Birren B.W."/>
        </authorList>
    </citation>
    <scope>NUCLEOTIDE SEQUENCE [LARGE SCALE GENOMIC DNA]</scope>
    <source>
        <strain evidence="13">DSM 14603 / FGSC 9021 / UM521</strain>
    </source>
</reference>
<feature type="region of interest" description="Disordered" evidence="8">
    <location>
        <begin position="182"/>
        <end position="513"/>
    </location>
</feature>
<dbReference type="EMBL" id="CM003140">
    <property type="protein sequence ID" value="KIS71975.1"/>
    <property type="molecule type" value="Genomic_DNA"/>
</dbReference>
<feature type="domain" description="SET" evidence="9">
    <location>
        <begin position="724"/>
        <end position="849"/>
    </location>
</feature>
<feature type="compositionally biased region" description="Polar residues" evidence="8">
    <location>
        <begin position="22"/>
        <end position="50"/>
    </location>
</feature>
<dbReference type="OMA" id="KISIQCT"/>
<dbReference type="GO" id="GO:0032259">
    <property type="term" value="P:methylation"/>
    <property type="evidence" value="ECO:0007669"/>
    <property type="project" value="UniProtKB-KW"/>
</dbReference>
<keyword evidence="5" id="KW-0808">Transferase</keyword>
<dbReference type="InterPro" id="IPR046341">
    <property type="entry name" value="SET_dom_sf"/>
</dbReference>
<evidence type="ECO:0000256" key="2">
    <source>
        <dbReference type="ARBA" id="ARBA00004286"/>
    </source>
</evidence>
<evidence type="ECO:0000256" key="5">
    <source>
        <dbReference type="ARBA" id="ARBA00022679"/>
    </source>
</evidence>
<dbReference type="GO" id="GO:0000785">
    <property type="term" value="C:chromatin"/>
    <property type="evidence" value="ECO:0000318"/>
    <property type="project" value="GO_Central"/>
</dbReference>
<feature type="compositionally biased region" description="Polar residues" evidence="8">
    <location>
        <begin position="231"/>
        <end position="240"/>
    </location>
</feature>
<dbReference type="PROSITE" id="PS51215">
    <property type="entry name" value="AWS"/>
    <property type="match status" value="1"/>
</dbReference>
<dbReference type="SMART" id="SM00384">
    <property type="entry name" value="AT_hook"/>
    <property type="match status" value="3"/>
</dbReference>
<protein>
    <recommendedName>
        <fullName evidence="14">Histone-lysine N-methyltransferase ASH1L</fullName>
    </recommendedName>
</protein>
<evidence type="ECO:0000256" key="7">
    <source>
        <dbReference type="ARBA" id="ARBA00023242"/>
    </source>
</evidence>
<dbReference type="GeneID" id="23561715"/>
<dbReference type="InterPro" id="IPR050777">
    <property type="entry name" value="SET2_Histone-Lys_MeTrsfase"/>
</dbReference>
<feature type="domain" description="Post-SET" evidence="10">
    <location>
        <begin position="867"/>
        <end position="883"/>
    </location>
</feature>
<feature type="region of interest" description="Disordered" evidence="8">
    <location>
        <begin position="1"/>
        <end position="114"/>
    </location>
</feature>
<accession>A0A0D1ECE5</accession>
<evidence type="ECO:0008006" key="14">
    <source>
        <dbReference type="Google" id="ProtNLM"/>
    </source>
</evidence>
<keyword evidence="7" id="KW-0539">Nucleus</keyword>
<dbReference type="VEuPathDB" id="FungiDB:UMAG_00400"/>
<evidence type="ECO:0000313" key="13">
    <source>
        <dbReference type="Proteomes" id="UP000000561"/>
    </source>
</evidence>
<feature type="compositionally biased region" description="Polar residues" evidence="8">
    <location>
        <begin position="542"/>
        <end position="557"/>
    </location>
</feature>
<evidence type="ECO:0000256" key="6">
    <source>
        <dbReference type="ARBA" id="ARBA00022691"/>
    </source>
</evidence>
<dbReference type="InterPro" id="IPR017956">
    <property type="entry name" value="AT_hook_DNA-bd_motif"/>
</dbReference>
<proteinExistence type="predicted"/>
<feature type="compositionally biased region" description="Low complexity" evidence="8">
    <location>
        <begin position="157"/>
        <end position="166"/>
    </location>
</feature>
<dbReference type="SUPFAM" id="SSF82199">
    <property type="entry name" value="SET domain"/>
    <property type="match status" value="1"/>
</dbReference>
<dbReference type="GO" id="GO:0005634">
    <property type="term" value="C:nucleus"/>
    <property type="evidence" value="ECO:0000318"/>
    <property type="project" value="GO_Central"/>
</dbReference>
<feature type="region of interest" description="Disordered" evidence="8">
    <location>
        <begin position="1297"/>
        <end position="1367"/>
    </location>
</feature>
<dbReference type="SMART" id="SM00317">
    <property type="entry name" value="SET"/>
    <property type="match status" value="1"/>
</dbReference>